<keyword evidence="4" id="KW-0472">Membrane</keyword>
<dbReference type="OrthoDB" id="127785at2"/>
<dbReference type="PANTHER" id="PTHR48182:SF2">
    <property type="entry name" value="PROTEIN SERAC1"/>
    <property type="match status" value="1"/>
</dbReference>
<dbReference type="ESTHER" id="nocfa-q5yvr2">
    <property type="family name" value="6_AlphaBeta_hydrolase"/>
</dbReference>
<dbReference type="AlphaFoldDB" id="Q5YVR2"/>
<dbReference type="GO" id="GO:0016020">
    <property type="term" value="C:membrane"/>
    <property type="evidence" value="ECO:0007669"/>
    <property type="project" value="UniProtKB-SubCell"/>
</dbReference>
<dbReference type="HOGENOM" id="CLU_780354_0_0_11"/>
<dbReference type="SUPFAM" id="SSF53474">
    <property type="entry name" value="alpha/beta-Hydrolases"/>
    <property type="match status" value="1"/>
</dbReference>
<evidence type="ECO:0000256" key="3">
    <source>
        <dbReference type="ARBA" id="ARBA00022824"/>
    </source>
</evidence>
<gene>
    <name evidence="7" type="ordered locus">NFA_28820</name>
</gene>
<dbReference type="InterPro" id="IPR000073">
    <property type="entry name" value="AB_hydrolase_1"/>
</dbReference>
<evidence type="ECO:0000259" key="6">
    <source>
        <dbReference type="Pfam" id="PF19956"/>
    </source>
</evidence>
<feature type="domain" description="Effector-associated" evidence="6">
    <location>
        <begin position="276"/>
        <end position="353"/>
    </location>
</feature>
<reference evidence="7 8" key="1">
    <citation type="journal article" date="2004" name="Proc. Natl. Acad. Sci. U.S.A.">
        <title>The complete genomic sequence of Nocardia farcinica IFM 10152.</title>
        <authorList>
            <person name="Ishikawa J."/>
            <person name="Yamashita A."/>
            <person name="Mikami Y."/>
            <person name="Hoshino Y."/>
            <person name="Kurita H."/>
            <person name="Hotta K."/>
            <person name="Shiba T."/>
            <person name="Hattori M."/>
        </authorList>
    </citation>
    <scope>NUCLEOTIDE SEQUENCE [LARGE SCALE GENOMIC DNA]</scope>
    <source>
        <strain evidence="7 8">IFM 10152</strain>
    </source>
</reference>
<feature type="domain" description="AB hydrolase-1" evidence="5">
    <location>
        <begin position="7"/>
        <end position="143"/>
    </location>
</feature>
<sequence length="373" mass="41529">MPTTIGLVTVHGILSSSRTWQPMTELLRADPEISGRVSFLPFEYPTRLINMSVQRKIPDFDELARYLETALREEFDPNQPVIVLAHSQGGLIVQRYLALQLDHGQAERLQRIRRIMMFATPNSGSEFMLSARKWLLRNPQERDLRPLSSKIFETQQKVLQQIVYAQEPTSSSVPIEIEAFAGIEDRIVLPQSAASVFRFSGTLPGDHSSIIKPTAATDLVYRVVKSRIQSALEHHDGAGASKSEARDELPLLKASHDSVTEPTAGCTAESARRIASALAEVPTLRNPVARVQLGMELPPYIQERAPVGSGNARLDLVTLVRVCAEFGRTGREALVVSLEFGFPDDPMLRQALKVIRAEWPQSDDEDTMTRTEP</sequence>
<evidence type="ECO:0000259" key="5">
    <source>
        <dbReference type="Pfam" id="PF12697"/>
    </source>
</evidence>
<dbReference type="InterPro" id="IPR045431">
    <property type="entry name" value="EAD2"/>
</dbReference>
<dbReference type="eggNOG" id="COG1075">
    <property type="taxonomic scope" value="Bacteria"/>
</dbReference>
<dbReference type="Pfam" id="PF12697">
    <property type="entry name" value="Abhydrolase_6"/>
    <property type="match status" value="1"/>
</dbReference>
<dbReference type="PANTHER" id="PTHR48182">
    <property type="entry name" value="PROTEIN SERAC1"/>
    <property type="match status" value="1"/>
</dbReference>
<dbReference type="KEGG" id="nfa:NFA_28820"/>
<evidence type="ECO:0000313" key="8">
    <source>
        <dbReference type="Proteomes" id="UP000006820"/>
    </source>
</evidence>
<dbReference type="EMBL" id="AP006618">
    <property type="protein sequence ID" value="BAD57729.1"/>
    <property type="molecule type" value="Genomic_DNA"/>
</dbReference>
<dbReference type="STRING" id="247156.NFA_28820"/>
<dbReference type="GO" id="GO:0003824">
    <property type="term" value="F:catalytic activity"/>
    <property type="evidence" value="ECO:0007669"/>
    <property type="project" value="UniProtKB-ARBA"/>
</dbReference>
<accession>Q5YVR2</accession>
<keyword evidence="3" id="KW-0256">Endoplasmic reticulum</keyword>
<proteinExistence type="predicted"/>
<evidence type="ECO:0000256" key="1">
    <source>
        <dbReference type="ARBA" id="ARBA00004240"/>
    </source>
</evidence>
<evidence type="ECO:0000256" key="2">
    <source>
        <dbReference type="ARBA" id="ARBA00004370"/>
    </source>
</evidence>
<organism evidence="7 8">
    <name type="scientific">Nocardia farcinica (strain IFM 10152)</name>
    <dbReference type="NCBI Taxonomy" id="247156"/>
    <lineage>
        <taxon>Bacteria</taxon>
        <taxon>Bacillati</taxon>
        <taxon>Actinomycetota</taxon>
        <taxon>Actinomycetes</taxon>
        <taxon>Mycobacteriales</taxon>
        <taxon>Nocardiaceae</taxon>
        <taxon>Nocardia</taxon>
    </lineage>
</organism>
<protein>
    <submittedName>
        <fullName evidence="7">Uncharacterized protein</fullName>
    </submittedName>
</protein>
<evidence type="ECO:0000313" key="7">
    <source>
        <dbReference type="EMBL" id="BAD57729.1"/>
    </source>
</evidence>
<dbReference type="GeneID" id="61133607"/>
<dbReference type="InterPro" id="IPR052374">
    <property type="entry name" value="SERAC1"/>
</dbReference>
<dbReference type="RefSeq" id="WP_011209414.1">
    <property type="nucleotide sequence ID" value="NC_006361.1"/>
</dbReference>
<comment type="subcellular location">
    <subcellularLocation>
        <location evidence="1">Endoplasmic reticulum</location>
    </subcellularLocation>
    <subcellularLocation>
        <location evidence="2">Membrane</location>
    </subcellularLocation>
</comment>
<name>Q5YVR2_NOCFA</name>
<dbReference type="Pfam" id="PF19956">
    <property type="entry name" value="EAD2"/>
    <property type="match status" value="1"/>
</dbReference>
<dbReference type="Proteomes" id="UP000006820">
    <property type="component" value="Chromosome"/>
</dbReference>
<keyword evidence="8" id="KW-1185">Reference proteome</keyword>
<dbReference type="InterPro" id="IPR029058">
    <property type="entry name" value="AB_hydrolase_fold"/>
</dbReference>
<evidence type="ECO:0000256" key="4">
    <source>
        <dbReference type="ARBA" id="ARBA00023136"/>
    </source>
</evidence>
<dbReference type="Gene3D" id="3.40.50.1820">
    <property type="entry name" value="alpha/beta hydrolase"/>
    <property type="match status" value="1"/>
</dbReference>